<sequence>MKVDLNQFRGACSCKKEHNIEIDTILLEEGAVKKLPGILKDTGFKKLTMICDENTYEAVGKQAEDLLTGLTKVLLKGADIHADEASVGRVMDQLKDQGRPDALVAAGSGTIHDITRYCAFDMDLPFISIPTAASVDGYTSTVAAMTLQGFKKTVPSCAPKIIVADSDILKEAPLRLTASGVGDLLGKYTALADWKIAHLITGEYFCQEICRMEEEALEIMCSSLPGLKERNIASYEQLMYGLLLSGLAIQMTGNSRPASGTEHHMSHLWEMEAVNSHLDFYHGEKVGVGLVLSSDIYHKAAEYLKKGDYKLKDAVPFEEELIRKCFAGRKLDDIIIEENQPNLLDEISPSILRQKEEQLTEILEQVPEDEQLKAYLNQVNGVCSLTDLGLEQRMKERTARVSPYVRQRLTFMRLLKFYDFYESVIRG</sequence>
<evidence type="ECO:0000256" key="8">
    <source>
        <dbReference type="ARBA" id="ARBA00023209"/>
    </source>
</evidence>
<dbReference type="OrthoDB" id="9763580at2"/>
<keyword evidence="2" id="KW-0444">Lipid biosynthesis</keyword>
<evidence type="ECO:0000313" key="10">
    <source>
        <dbReference type="EMBL" id="QCP34495.1"/>
    </source>
</evidence>
<evidence type="ECO:0000256" key="3">
    <source>
        <dbReference type="ARBA" id="ARBA00022723"/>
    </source>
</evidence>
<keyword evidence="3" id="KW-0479">Metal-binding</keyword>
<dbReference type="CDD" id="cd08175">
    <property type="entry name" value="G1PDH"/>
    <property type="match status" value="1"/>
</dbReference>
<keyword evidence="1" id="KW-0963">Cytoplasm</keyword>
<dbReference type="InterPro" id="IPR016205">
    <property type="entry name" value="Glycerol_DH"/>
</dbReference>
<evidence type="ECO:0000256" key="1">
    <source>
        <dbReference type="ARBA" id="ARBA00022490"/>
    </source>
</evidence>
<gene>
    <name evidence="10" type="ORF">AR1Y2_1041</name>
</gene>
<keyword evidence="7" id="KW-0443">Lipid metabolism</keyword>
<evidence type="ECO:0000256" key="5">
    <source>
        <dbReference type="ARBA" id="ARBA00023002"/>
    </source>
</evidence>
<dbReference type="Proteomes" id="UP000298653">
    <property type="component" value="Chromosome"/>
</dbReference>
<organism evidence="10 11">
    <name type="scientific">Anaerostipes rhamnosivorans</name>
    <dbReference type="NCBI Taxonomy" id="1229621"/>
    <lineage>
        <taxon>Bacteria</taxon>
        <taxon>Bacillati</taxon>
        <taxon>Bacillota</taxon>
        <taxon>Clostridia</taxon>
        <taxon>Lachnospirales</taxon>
        <taxon>Lachnospiraceae</taxon>
        <taxon>Anaerostipes</taxon>
    </lineage>
</organism>
<keyword evidence="4" id="KW-0521">NADP</keyword>
<evidence type="ECO:0000256" key="6">
    <source>
        <dbReference type="ARBA" id="ARBA00023027"/>
    </source>
</evidence>
<keyword evidence="5 10" id="KW-0560">Oxidoreductase</keyword>
<dbReference type="Gene3D" id="3.40.50.1970">
    <property type="match status" value="1"/>
</dbReference>
<dbReference type="EC" id="1.1.1.261" evidence="10"/>
<proteinExistence type="predicted"/>
<dbReference type="PANTHER" id="PTHR43616:SF5">
    <property type="entry name" value="GLYCEROL DEHYDROGENASE 1"/>
    <property type="match status" value="1"/>
</dbReference>
<protein>
    <submittedName>
        <fullName evidence="10">Glycerol-1-phosphate dehydrogenase [NAD(P)]</fullName>
        <ecNumber evidence="10">1.1.1.261</ecNumber>
    </submittedName>
</protein>
<dbReference type="InterPro" id="IPR032837">
    <property type="entry name" value="G1PDH"/>
</dbReference>
<keyword evidence="6" id="KW-0520">NAD</keyword>
<dbReference type="GO" id="GO:0050492">
    <property type="term" value="F:glycerol-1-phosphate dehydrogenase [NAD(P)+] activity"/>
    <property type="evidence" value="ECO:0007669"/>
    <property type="project" value="UniProtKB-EC"/>
</dbReference>
<name>A0A4P8ICS0_9FIRM</name>
<dbReference type="SUPFAM" id="SSF56796">
    <property type="entry name" value="Dehydroquinate synthase-like"/>
    <property type="match status" value="1"/>
</dbReference>
<dbReference type="EMBL" id="CP040058">
    <property type="protein sequence ID" value="QCP34495.1"/>
    <property type="molecule type" value="Genomic_DNA"/>
</dbReference>
<dbReference type="RefSeq" id="WP_137328027.1">
    <property type="nucleotide sequence ID" value="NZ_CP040058.1"/>
</dbReference>
<dbReference type="GO" id="GO:0046872">
    <property type="term" value="F:metal ion binding"/>
    <property type="evidence" value="ECO:0007669"/>
    <property type="project" value="UniProtKB-KW"/>
</dbReference>
<keyword evidence="8" id="KW-0594">Phospholipid biosynthesis</keyword>
<keyword evidence="11" id="KW-1185">Reference proteome</keyword>
<evidence type="ECO:0000256" key="7">
    <source>
        <dbReference type="ARBA" id="ARBA00023098"/>
    </source>
</evidence>
<evidence type="ECO:0000313" key="11">
    <source>
        <dbReference type="Proteomes" id="UP000298653"/>
    </source>
</evidence>
<accession>A0A4P8ICS0</accession>
<dbReference type="Pfam" id="PF13685">
    <property type="entry name" value="Fe-ADH_2"/>
    <property type="match status" value="1"/>
</dbReference>
<keyword evidence="9" id="KW-1208">Phospholipid metabolism</keyword>
<dbReference type="Gene3D" id="1.20.1090.10">
    <property type="entry name" value="Dehydroquinate synthase-like - alpha domain"/>
    <property type="match status" value="1"/>
</dbReference>
<reference evidence="10 11" key="1">
    <citation type="submission" date="2019-05" db="EMBL/GenBank/DDBJ databases">
        <title>Complete genome sequencing of Anaerostipes rhamnosivorans.</title>
        <authorList>
            <person name="Bui T.P.N."/>
            <person name="de Vos W.M."/>
        </authorList>
    </citation>
    <scope>NUCLEOTIDE SEQUENCE [LARGE SCALE GENOMIC DNA]</scope>
    <source>
        <strain evidence="10 11">1y2</strain>
    </source>
</reference>
<evidence type="ECO:0000256" key="9">
    <source>
        <dbReference type="ARBA" id="ARBA00023264"/>
    </source>
</evidence>
<dbReference type="AlphaFoldDB" id="A0A4P8ICS0"/>
<dbReference type="GO" id="GO:0008654">
    <property type="term" value="P:phospholipid biosynthetic process"/>
    <property type="evidence" value="ECO:0007669"/>
    <property type="project" value="UniProtKB-KW"/>
</dbReference>
<dbReference type="PANTHER" id="PTHR43616">
    <property type="entry name" value="GLYCEROL DEHYDROGENASE"/>
    <property type="match status" value="1"/>
</dbReference>
<dbReference type="KEGG" id="arf:AR1Y2_1041"/>
<evidence type="ECO:0000256" key="2">
    <source>
        <dbReference type="ARBA" id="ARBA00022516"/>
    </source>
</evidence>
<evidence type="ECO:0000256" key="4">
    <source>
        <dbReference type="ARBA" id="ARBA00022857"/>
    </source>
</evidence>